<reference evidence="2" key="1">
    <citation type="journal article" date="2018" name="Proc. Natl. Acad. Sci. U.S.A.">
        <title>Linking secondary metabolites to gene clusters through genome sequencing of six diverse Aspergillus species.</title>
        <authorList>
            <person name="Kaerboelling I."/>
            <person name="Vesth T.C."/>
            <person name="Frisvad J.C."/>
            <person name="Nybo J.L."/>
            <person name="Theobald S."/>
            <person name="Kuo A."/>
            <person name="Bowyer P."/>
            <person name="Matsuda Y."/>
            <person name="Mondo S."/>
            <person name="Lyhne E.K."/>
            <person name="Kogle M.E."/>
            <person name="Clum A."/>
            <person name="Lipzen A."/>
            <person name="Salamov A."/>
            <person name="Ngan C.Y."/>
            <person name="Daum C."/>
            <person name="Chiniquy J."/>
            <person name="Barry K."/>
            <person name="LaButti K."/>
            <person name="Haridas S."/>
            <person name="Simmons B.A."/>
            <person name="Magnuson J.K."/>
            <person name="Mortensen U.H."/>
            <person name="Larsen T.O."/>
            <person name="Grigoriev I.V."/>
            <person name="Baker S.E."/>
            <person name="Andersen M.R."/>
        </authorList>
    </citation>
    <scope>NUCLEOTIDE SEQUENCE [LARGE SCALE GENOMIC DNA]</scope>
    <source>
        <strain evidence="2">IBT 16806</strain>
    </source>
</reference>
<dbReference type="STRING" id="1392255.A0A2I1CAL4"/>
<evidence type="ECO:0000313" key="2">
    <source>
        <dbReference type="Proteomes" id="UP000234474"/>
    </source>
</evidence>
<gene>
    <name evidence="1" type="ORF">P174DRAFT_431543</name>
</gene>
<name>A0A2I1CAL4_ASPN1</name>
<keyword evidence="2" id="KW-1185">Reference proteome</keyword>
<dbReference type="VEuPathDB" id="FungiDB:P174DRAFT_431543"/>
<protein>
    <submittedName>
        <fullName evidence="1">Uncharacterized protein</fullName>
    </submittedName>
</protein>
<dbReference type="Proteomes" id="UP000234474">
    <property type="component" value="Unassembled WGS sequence"/>
</dbReference>
<dbReference type="EMBL" id="MSZS01000004">
    <property type="protein sequence ID" value="PKX94636.1"/>
    <property type="molecule type" value="Genomic_DNA"/>
</dbReference>
<accession>A0A2I1CAL4</accession>
<organism evidence="1 2">
    <name type="scientific">Aspergillus novofumigatus (strain IBT 16806)</name>
    <dbReference type="NCBI Taxonomy" id="1392255"/>
    <lineage>
        <taxon>Eukaryota</taxon>
        <taxon>Fungi</taxon>
        <taxon>Dikarya</taxon>
        <taxon>Ascomycota</taxon>
        <taxon>Pezizomycotina</taxon>
        <taxon>Eurotiomycetes</taxon>
        <taxon>Eurotiomycetidae</taxon>
        <taxon>Eurotiales</taxon>
        <taxon>Aspergillaceae</taxon>
        <taxon>Aspergillus</taxon>
        <taxon>Aspergillus subgen. Fumigati</taxon>
    </lineage>
</organism>
<dbReference type="RefSeq" id="XP_024683231.1">
    <property type="nucleotide sequence ID" value="XM_024825698.1"/>
</dbReference>
<evidence type="ECO:0000313" key="1">
    <source>
        <dbReference type="EMBL" id="PKX94636.1"/>
    </source>
</evidence>
<comment type="caution">
    <text evidence="1">The sequence shown here is derived from an EMBL/GenBank/DDBJ whole genome shotgun (WGS) entry which is preliminary data.</text>
</comment>
<dbReference type="AlphaFoldDB" id="A0A2I1CAL4"/>
<proteinExistence type="predicted"/>
<dbReference type="GeneID" id="36533023"/>
<sequence length="240" mass="26595">MHFGSAMADSPLKSFALILWQTRSPKGAAQGQMTAVFVGLVAVAGELVNIPHVEGLMPSTSQLLHFDLHIFHQAIIMSPKRGQLVAAAGTRKRLLRLYDTSNDNNFGTVMQEDVTEALLDLVDAFSNMETVHRQAHGITGNKKGSGYEEYLRGRRLELSHIRLPYANVTADDWALYRNVKALRLLPGDARYVAWAAALQFFLAAVKSTVVRYFGDESDVVNGLPRLQEIDNTFPLVLETI</sequence>